<dbReference type="FunFam" id="1.10.45.10:FF:000001">
    <property type="entry name" value="D-lactate dehydrogenase mitochondrial"/>
    <property type="match status" value="1"/>
</dbReference>
<feature type="domain" description="FAD-binding PCMH-type" evidence="8">
    <location>
        <begin position="34"/>
        <end position="211"/>
    </location>
</feature>
<dbReference type="GO" id="GO:0071949">
    <property type="term" value="F:FAD binding"/>
    <property type="evidence" value="ECO:0007669"/>
    <property type="project" value="InterPro"/>
</dbReference>
<evidence type="ECO:0000313" key="10">
    <source>
        <dbReference type="Proteomes" id="UP001139263"/>
    </source>
</evidence>
<dbReference type="Proteomes" id="UP001139263">
    <property type="component" value="Unassembled WGS sequence"/>
</dbReference>
<evidence type="ECO:0000256" key="6">
    <source>
        <dbReference type="ARBA" id="ARBA00023002"/>
    </source>
</evidence>
<dbReference type="Gene3D" id="3.30.465.10">
    <property type="match status" value="1"/>
</dbReference>
<dbReference type="PANTHER" id="PTHR11748:SF111">
    <property type="entry name" value="D-LACTATE DEHYDROGENASE, MITOCHONDRIAL-RELATED"/>
    <property type="match status" value="1"/>
</dbReference>
<dbReference type="InterPro" id="IPR036318">
    <property type="entry name" value="FAD-bd_PCMH-like_sf"/>
</dbReference>
<dbReference type="PROSITE" id="PS51387">
    <property type="entry name" value="FAD_PCMH"/>
    <property type="match status" value="1"/>
</dbReference>
<dbReference type="InterPro" id="IPR016166">
    <property type="entry name" value="FAD-bd_PCMH"/>
</dbReference>
<comment type="similarity">
    <text evidence="2">Belongs to the FAD-binding oxidoreductase/transferase type 4 family.</text>
</comment>
<keyword evidence="4" id="KW-0274">FAD</keyword>
<evidence type="ECO:0000256" key="4">
    <source>
        <dbReference type="ARBA" id="ARBA00022827"/>
    </source>
</evidence>
<keyword evidence="10" id="KW-1185">Reference proteome</keyword>
<dbReference type="InterPro" id="IPR006094">
    <property type="entry name" value="Oxid_FAD_bind_N"/>
</dbReference>
<keyword evidence="6 9" id="KW-0560">Oxidoreductase</keyword>
<dbReference type="Gene3D" id="1.10.45.10">
    <property type="entry name" value="Vanillyl-alcohol Oxidase, Chain A, domain 4"/>
    <property type="match status" value="1"/>
</dbReference>
<name>A0A9X1VB65_9BACL</name>
<dbReference type="RefSeq" id="WP_241715282.1">
    <property type="nucleotide sequence ID" value="NZ_JALBUF010000008.1"/>
</dbReference>
<evidence type="ECO:0000256" key="5">
    <source>
        <dbReference type="ARBA" id="ARBA00022946"/>
    </source>
</evidence>
<dbReference type="GO" id="GO:0008720">
    <property type="term" value="F:D-lactate dehydrogenase (NAD+) activity"/>
    <property type="evidence" value="ECO:0007669"/>
    <property type="project" value="TreeGrafter"/>
</dbReference>
<dbReference type="GO" id="GO:0004458">
    <property type="term" value="F:D-lactate dehydrogenase (cytochrome) activity"/>
    <property type="evidence" value="ECO:0007669"/>
    <property type="project" value="UniProtKB-EC"/>
</dbReference>
<evidence type="ECO:0000313" key="9">
    <source>
        <dbReference type="EMBL" id="MCI0184070.1"/>
    </source>
</evidence>
<dbReference type="InterPro" id="IPR004113">
    <property type="entry name" value="FAD-bd_oxidored_4_C"/>
</dbReference>
<protein>
    <recommendedName>
        <fullName evidence="7">D-lactate dehydrogenase (cytochrome)</fullName>
        <ecNumber evidence="7">1.1.2.4</ecNumber>
    </recommendedName>
</protein>
<dbReference type="SUPFAM" id="SSF56176">
    <property type="entry name" value="FAD-binding/transporter-associated domain-like"/>
    <property type="match status" value="1"/>
</dbReference>
<dbReference type="InterPro" id="IPR016169">
    <property type="entry name" value="FAD-bd_PCMH_sub2"/>
</dbReference>
<dbReference type="AlphaFoldDB" id="A0A9X1VB65"/>
<dbReference type="Pfam" id="PF01565">
    <property type="entry name" value="FAD_binding_4"/>
    <property type="match status" value="1"/>
</dbReference>
<accession>A0A9X1VB65</accession>
<gene>
    <name evidence="9" type="ORF">MM817_02365</name>
</gene>
<keyword evidence="3" id="KW-0285">Flavoprotein</keyword>
<keyword evidence="5" id="KW-0809">Transit peptide</keyword>
<dbReference type="InterPro" id="IPR016171">
    <property type="entry name" value="Vanillyl_alc_oxidase_C-sub2"/>
</dbReference>
<dbReference type="GO" id="GO:1903457">
    <property type="term" value="P:lactate catabolic process"/>
    <property type="evidence" value="ECO:0007669"/>
    <property type="project" value="TreeGrafter"/>
</dbReference>
<evidence type="ECO:0000256" key="1">
    <source>
        <dbReference type="ARBA" id="ARBA00001974"/>
    </source>
</evidence>
<proteinExistence type="inferred from homology"/>
<comment type="caution">
    <text evidence="9">The sequence shown here is derived from an EMBL/GenBank/DDBJ whole genome shotgun (WGS) entry which is preliminary data.</text>
</comment>
<organism evidence="9 10">
    <name type="scientific">Sulfoacidibacillus ferrooxidans</name>
    <dbReference type="NCBI Taxonomy" id="2005001"/>
    <lineage>
        <taxon>Bacteria</taxon>
        <taxon>Bacillati</taxon>
        <taxon>Bacillota</taxon>
        <taxon>Bacilli</taxon>
        <taxon>Bacillales</taxon>
        <taxon>Alicyclobacillaceae</taxon>
        <taxon>Sulfoacidibacillus</taxon>
    </lineage>
</organism>
<evidence type="ECO:0000256" key="7">
    <source>
        <dbReference type="ARBA" id="ARBA00038897"/>
    </source>
</evidence>
<dbReference type="EMBL" id="JALBUF010000008">
    <property type="protein sequence ID" value="MCI0184070.1"/>
    <property type="molecule type" value="Genomic_DNA"/>
</dbReference>
<evidence type="ECO:0000256" key="3">
    <source>
        <dbReference type="ARBA" id="ARBA00022630"/>
    </source>
</evidence>
<sequence length="454" mass="49213">MSLISDLRSLLTIEQVSQNETVVNHHSRDESYHTPHNPDVVVYPHTTEDVVKVMTYAKTHNIPVIPFAIGSSLEGQVIPVRGGISLDMTEMNKILEVRADDFLVCVQPGVTKDQLNAELARYGLFFSVDPGANASIGGMTATNASGTTTVRYGVMRDQIRSIEVVLPDATVIQTGTLAAKSASGLNLTGLFVGSEGTLGVFTEIWLKVYGIQESTIAVRATFESVEQCVKASTMIMGAGIPVTRIELVDEAIMDAINRYKSVEYPVSPTLFLEFQGTQKSIEYDVELAVTLMRDEGLSSVETVKDEASRRKLWDSRHVAALAFRASVKGKEQMATDVCVPLSKLPAAVVDATNAIKEHQVHGGIVGHVGDGNYHAILLVDPHNPDEMERVSMVNEQLVRFSLACGGTCTGEHGVGLGKKKYQLLEHGSSLALMQAIKHLIDPTSIMNPGKLIDE</sequence>
<dbReference type="InterPro" id="IPR016164">
    <property type="entry name" value="FAD-linked_Oxase-like_C"/>
</dbReference>
<comment type="cofactor">
    <cofactor evidence="1">
        <name>FAD</name>
        <dbReference type="ChEBI" id="CHEBI:57692"/>
    </cofactor>
</comment>
<dbReference type="EC" id="1.1.2.4" evidence="7"/>
<dbReference type="Gene3D" id="3.30.70.2740">
    <property type="match status" value="1"/>
</dbReference>
<dbReference type="FunFam" id="3.30.70.2740:FF:000001">
    <property type="entry name" value="D-lactate dehydrogenase mitochondrial"/>
    <property type="match status" value="1"/>
</dbReference>
<dbReference type="Pfam" id="PF02913">
    <property type="entry name" value="FAD-oxidase_C"/>
    <property type="match status" value="1"/>
</dbReference>
<dbReference type="FunFam" id="3.30.465.10:FF:000016">
    <property type="entry name" value="probable D-lactate dehydrogenase, mitochondrial"/>
    <property type="match status" value="1"/>
</dbReference>
<evidence type="ECO:0000256" key="2">
    <source>
        <dbReference type="ARBA" id="ARBA00008000"/>
    </source>
</evidence>
<dbReference type="PANTHER" id="PTHR11748">
    <property type="entry name" value="D-LACTATE DEHYDROGENASE"/>
    <property type="match status" value="1"/>
</dbReference>
<dbReference type="SUPFAM" id="SSF55103">
    <property type="entry name" value="FAD-linked oxidases, C-terminal domain"/>
    <property type="match status" value="1"/>
</dbReference>
<reference evidence="9" key="1">
    <citation type="submission" date="2022-03" db="EMBL/GenBank/DDBJ databases">
        <title>Draft Genome Sequence of Firmicute Strain S0AB, a Heterotrophic Iron/Sulfur-Oxidizing Extreme Acidophile.</title>
        <authorList>
            <person name="Vergara E."/>
            <person name="Pakostova E."/>
            <person name="Johnson D.B."/>
            <person name="Holmes D.S."/>
        </authorList>
    </citation>
    <scope>NUCLEOTIDE SEQUENCE</scope>
    <source>
        <strain evidence="9">S0AB</strain>
    </source>
</reference>
<evidence type="ECO:0000259" key="8">
    <source>
        <dbReference type="PROSITE" id="PS51387"/>
    </source>
</evidence>